<dbReference type="SUPFAM" id="SSF75138">
    <property type="entry name" value="HprK N-terminal domain-like"/>
    <property type="match status" value="1"/>
</dbReference>
<comment type="catalytic activity">
    <reaction evidence="12">
        <text>acetyl-CoA + phosphate = acetyl phosphate + CoA</text>
        <dbReference type="Rhea" id="RHEA:19521"/>
        <dbReference type="ChEBI" id="CHEBI:22191"/>
        <dbReference type="ChEBI" id="CHEBI:43474"/>
        <dbReference type="ChEBI" id="CHEBI:57287"/>
        <dbReference type="ChEBI" id="CHEBI:57288"/>
        <dbReference type="EC" id="2.3.1.8"/>
    </reaction>
</comment>
<dbReference type="NCBIfam" id="NF004167">
    <property type="entry name" value="PRK05632.1"/>
    <property type="match status" value="1"/>
</dbReference>
<dbReference type="NCBIfam" id="NF007233">
    <property type="entry name" value="PRK09653.1"/>
    <property type="match status" value="1"/>
</dbReference>
<evidence type="ECO:0000256" key="8">
    <source>
        <dbReference type="ARBA" id="ARBA00022490"/>
    </source>
</evidence>
<dbReference type="PANTHER" id="PTHR43356:SF3">
    <property type="entry name" value="PHOSPHATE ACETYLTRANSFERASE"/>
    <property type="match status" value="1"/>
</dbReference>
<proteinExistence type="inferred from homology"/>
<protein>
    <recommendedName>
        <fullName evidence="7 12">Phosphate acetyltransferase</fullName>
        <ecNumber evidence="6 12">2.3.1.8</ecNumber>
    </recommendedName>
    <alternativeName>
        <fullName evidence="11 12">Phosphotransacetylase</fullName>
    </alternativeName>
</protein>
<comment type="domain">
    <text evidence="12">The N-terminal region seems to be important for proper quaternary structure. The C-terminal region contains the substrate-binding site.</text>
</comment>
<dbReference type="SUPFAM" id="SSF52540">
    <property type="entry name" value="P-loop containing nucleoside triphosphate hydrolases"/>
    <property type="match status" value="1"/>
</dbReference>
<evidence type="ECO:0000256" key="5">
    <source>
        <dbReference type="ARBA" id="ARBA00011643"/>
    </source>
</evidence>
<dbReference type="InterPro" id="IPR042113">
    <property type="entry name" value="P_AcTrfase_dom1"/>
</dbReference>
<feature type="domain" description="Phosphate acetyl/butaryl transferase" evidence="13">
    <location>
        <begin position="385"/>
        <end position="701"/>
    </location>
</feature>
<reference evidence="15" key="2">
    <citation type="submission" date="2021-04" db="EMBL/GenBank/DDBJ databases">
        <authorList>
            <person name="Gilroy R."/>
        </authorList>
    </citation>
    <scope>NUCLEOTIDE SEQUENCE</scope>
    <source>
        <strain evidence="15">CHK186-16707</strain>
    </source>
</reference>
<evidence type="ECO:0000259" key="14">
    <source>
        <dbReference type="Pfam" id="PF07085"/>
    </source>
</evidence>
<evidence type="ECO:0000256" key="9">
    <source>
        <dbReference type="ARBA" id="ARBA00022679"/>
    </source>
</evidence>
<dbReference type="Gene3D" id="3.40.50.300">
    <property type="entry name" value="P-loop containing nucleotide triphosphate hydrolases"/>
    <property type="match status" value="1"/>
</dbReference>
<dbReference type="GO" id="GO:0008959">
    <property type="term" value="F:phosphate acetyltransferase activity"/>
    <property type="evidence" value="ECO:0007669"/>
    <property type="project" value="UniProtKB-EC"/>
</dbReference>
<dbReference type="GO" id="GO:0005737">
    <property type="term" value="C:cytoplasm"/>
    <property type="evidence" value="ECO:0007669"/>
    <property type="project" value="UniProtKB-SubCell"/>
</dbReference>
<dbReference type="InterPro" id="IPR002505">
    <property type="entry name" value="PTA_PTB"/>
</dbReference>
<dbReference type="PANTHER" id="PTHR43356">
    <property type="entry name" value="PHOSPHATE ACETYLTRANSFERASE"/>
    <property type="match status" value="1"/>
</dbReference>
<evidence type="ECO:0000259" key="13">
    <source>
        <dbReference type="Pfam" id="PF01515"/>
    </source>
</evidence>
<accession>A0A9D2HEB5</accession>
<evidence type="ECO:0000256" key="6">
    <source>
        <dbReference type="ARBA" id="ARBA00012707"/>
    </source>
</evidence>
<dbReference type="InterPro" id="IPR027417">
    <property type="entry name" value="P-loop_NTPase"/>
</dbReference>
<dbReference type="AlphaFoldDB" id="A0A9D2HEB5"/>
<organism evidence="15 16">
    <name type="scientific">Candidatus Mailhella merdigallinarum</name>
    <dbReference type="NCBI Taxonomy" id="2838658"/>
    <lineage>
        <taxon>Bacteria</taxon>
        <taxon>Pseudomonadati</taxon>
        <taxon>Thermodesulfobacteriota</taxon>
        <taxon>Desulfovibrionia</taxon>
        <taxon>Desulfovibrionales</taxon>
        <taxon>Desulfovibrionaceae</taxon>
        <taxon>Mailhella</taxon>
    </lineage>
</organism>
<dbReference type="CDD" id="cd03109">
    <property type="entry name" value="DTBS"/>
    <property type="match status" value="1"/>
</dbReference>
<dbReference type="FunFam" id="3.40.50.10750:FF:000001">
    <property type="entry name" value="Phosphate acetyltransferase"/>
    <property type="match status" value="1"/>
</dbReference>
<dbReference type="EMBL" id="DXAN01000014">
    <property type="protein sequence ID" value="HJA08500.1"/>
    <property type="molecule type" value="Genomic_DNA"/>
</dbReference>
<dbReference type="InterPro" id="IPR016475">
    <property type="entry name" value="P-Actrans_bac"/>
</dbReference>
<name>A0A9D2HEB5_9BACT</name>
<dbReference type="Gene3D" id="3.40.1390.20">
    <property type="entry name" value="HprK N-terminal domain-like"/>
    <property type="match status" value="1"/>
</dbReference>
<dbReference type="Proteomes" id="UP000824225">
    <property type="component" value="Unassembled WGS sequence"/>
</dbReference>
<evidence type="ECO:0000256" key="11">
    <source>
        <dbReference type="ARBA" id="ARBA00031108"/>
    </source>
</evidence>
<sequence>MAHTLYITATEARSGKSAIALGLMQLVLGRVRRPAVFRPIITSPDPTRPDHDIELLRSCFHLDTPYADTFACTLEEARELINEGQSAVLMDKILRAYKSLEARYDFILCEGTDFMGKDAAFEYDLNADIAANLGAPVLLVTSGVDRNAREAQSAIQSGLDLMADKGVQVVAVMVNMATMNEADAHALQARFAPTPPGENTPDPDEDAPPLVFVLPALAALGKPSIRDVARWLKAAVIHGNDHLGALVDNEVVAAMQVGNFLDYLQDGSLVITPGDRADILLASLAARLSSAYPDIAGVLLTGGIPLPPSVHRLIQGWPALPLPVLAVREATLPTVQALGELHGRIEPDDERKIHTALGHFERHVDIEALGRRIVAPSTRTTPLMFQFQIMEQARRRRMRIVLPEGGEDRILRAADILLQRGVADIILLGDADRIGLRVRDLGLDLEKARILQPELSPDFEDYAVTYHELRKHKGVSLDEARERMTDATYFGTMMVYKGQADGLVSGSVNTTAHTVRPALEFIKTKPGYSIVSSVFFMCLKDRVLTFGDCAINPDPTAAELADIAVNSAETSRIFGLEPRVAMLSYSTGASGHGADVDKVAEATRLARAHAPDLLLTGPIQYDAAIDPETARTKMPGDPVAGRATVFIFPDLNTGNNTYKAVQRAAGAVAIGPVLQGLRKPVNDLSRGATVPDIVNTVAITAVQAQAADDNQESA</sequence>
<comment type="similarity">
    <text evidence="3 12">In the C-terminal section; belongs to the phosphate acetyltransferase and butyryltransferase family.</text>
</comment>
<dbReference type="InterPro" id="IPR050500">
    <property type="entry name" value="Phos_Acetyltrans/Butyryltrans"/>
</dbReference>
<dbReference type="Pfam" id="PF13500">
    <property type="entry name" value="AAA_26"/>
    <property type="match status" value="1"/>
</dbReference>
<dbReference type="InterPro" id="IPR028979">
    <property type="entry name" value="Ser_kin/Pase_Hpr-like_N_sf"/>
</dbReference>
<evidence type="ECO:0000313" key="15">
    <source>
        <dbReference type="EMBL" id="HJA08500.1"/>
    </source>
</evidence>
<evidence type="ECO:0000256" key="10">
    <source>
        <dbReference type="ARBA" id="ARBA00023315"/>
    </source>
</evidence>
<evidence type="ECO:0000256" key="4">
    <source>
        <dbReference type="ARBA" id="ARBA00009786"/>
    </source>
</evidence>
<dbReference type="Pfam" id="PF07085">
    <property type="entry name" value="DRTGG"/>
    <property type="match status" value="1"/>
</dbReference>
<dbReference type="InterPro" id="IPR010766">
    <property type="entry name" value="DRTGG"/>
</dbReference>
<dbReference type="InterPro" id="IPR042112">
    <property type="entry name" value="P_AcTrfase_dom2"/>
</dbReference>
<comment type="similarity">
    <text evidence="4 12">In the N-terminal section; belongs to the CobB/CobQ family.</text>
</comment>
<evidence type="ECO:0000313" key="16">
    <source>
        <dbReference type="Proteomes" id="UP000824225"/>
    </source>
</evidence>
<feature type="domain" description="DRTGG" evidence="14">
    <location>
        <begin position="227"/>
        <end position="339"/>
    </location>
</feature>
<evidence type="ECO:0000256" key="1">
    <source>
        <dbReference type="ARBA" id="ARBA00004496"/>
    </source>
</evidence>
<dbReference type="NCBIfam" id="TIGR00651">
    <property type="entry name" value="pta"/>
    <property type="match status" value="1"/>
</dbReference>
<dbReference type="EC" id="2.3.1.8" evidence="6 12"/>
<comment type="subunit">
    <text evidence="5">Homohexamer.</text>
</comment>
<dbReference type="Pfam" id="PF01515">
    <property type="entry name" value="PTA_PTB"/>
    <property type="match status" value="1"/>
</dbReference>
<keyword evidence="8 12" id="KW-0963">Cytoplasm</keyword>
<evidence type="ECO:0000256" key="2">
    <source>
        <dbReference type="ARBA" id="ARBA00004989"/>
    </source>
</evidence>
<comment type="pathway">
    <text evidence="2 12">Metabolic intermediate biosynthesis; acetyl-CoA biosynthesis; acetyl-CoA from acetate: step 2/2.</text>
</comment>
<dbReference type="Gene3D" id="3.40.50.10950">
    <property type="match status" value="1"/>
</dbReference>
<keyword evidence="10 12" id="KW-0012">Acyltransferase</keyword>
<evidence type="ECO:0000256" key="3">
    <source>
        <dbReference type="ARBA" id="ARBA00008756"/>
    </source>
</evidence>
<reference evidence="15" key="1">
    <citation type="journal article" date="2021" name="PeerJ">
        <title>Extensive microbial diversity within the chicken gut microbiome revealed by metagenomics and culture.</title>
        <authorList>
            <person name="Gilroy R."/>
            <person name="Ravi A."/>
            <person name="Getino M."/>
            <person name="Pursley I."/>
            <person name="Horton D.L."/>
            <person name="Alikhan N.F."/>
            <person name="Baker D."/>
            <person name="Gharbi K."/>
            <person name="Hall N."/>
            <person name="Watson M."/>
            <person name="Adriaenssens E.M."/>
            <person name="Foster-Nyarko E."/>
            <person name="Jarju S."/>
            <person name="Secka A."/>
            <person name="Antonio M."/>
            <person name="Oren A."/>
            <person name="Chaudhuri R.R."/>
            <person name="La Ragione R."/>
            <person name="Hildebrand F."/>
            <person name="Pallen M.J."/>
        </authorList>
    </citation>
    <scope>NUCLEOTIDE SEQUENCE</scope>
    <source>
        <strain evidence="15">CHK186-16707</strain>
    </source>
</reference>
<comment type="caution">
    <text evidence="15">The sequence shown here is derived from an EMBL/GenBank/DDBJ whole genome shotgun (WGS) entry which is preliminary data.</text>
</comment>
<keyword evidence="9 12" id="KW-0808">Transferase</keyword>
<evidence type="ECO:0000256" key="12">
    <source>
        <dbReference type="PIRNR" id="PIRNR006107"/>
    </source>
</evidence>
<dbReference type="Gene3D" id="3.40.50.10750">
    <property type="entry name" value="Isocitrate/Isopropylmalate dehydrogenase-like"/>
    <property type="match status" value="1"/>
</dbReference>
<evidence type="ECO:0000256" key="7">
    <source>
        <dbReference type="ARBA" id="ARBA00021528"/>
    </source>
</evidence>
<dbReference type="PIRSF" id="PIRSF006107">
    <property type="entry name" value="PhpActrans_proteobac"/>
    <property type="match status" value="1"/>
</dbReference>
<dbReference type="InterPro" id="IPR004614">
    <property type="entry name" value="P_AcTrfase"/>
</dbReference>
<comment type="function">
    <text evidence="12">Involved in acetate metabolism.</text>
</comment>
<dbReference type="SUPFAM" id="SSF53659">
    <property type="entry name" value="Isocitrate/Isopropylmalate dehydrogenase-like"/>
    <property type="match status" value="1"/>
</dbReference>
<gene>
    <name evidence="15" type="primary">pta</name>
    <name evidence="15" type="ORF">H9962_04855</name>
</gene>
<comment type="subcellular location">
    <subcellularLocation>
        <location evidence="1 12">Cytoplasm</location>
    </subcellularLocation>
</comment>